<dbReference type="GO" id="GO:0034011">
    <property type="term" value="F:L-cysteate sulfo-lyase activity"/>
    <property type="evidence" value="ECO:0007669"/>
    <property type="project" value="UniProtKB-EC"/>
</dbReference>
<dbReference type="GO" id="GO:0019148">
    <property type="term" value="F:D-cysteine desulfhydrase activity"/>
    <property type="evidence" value="ECO:0007669"/>
    <property type="project" value="TreeGrafter"/>
</dbReference>
<dbReference type="PIRSF" id="PIRSF006278">
    <property type="entry name" value="ACCD_DCysDesulf"/>
    <property type="match status" value="1"/>
</dbReference>
<dbReference type="InterPro" id="IPR027278">
    <property type="entry name" value="ACCD_DCysDesulf"/>
</dbReference>
<accession>A0A644Z946</accession>
<dbReference type="EMBL" id="VSSQ01007855">
    <property type="protein sequence ID" value="MPM37177.1"/>
    <property type="molecule type" value="Genomic_DNA"/>
</dbReference>
<evidence type="ECO:0000259" key="4">
    <source>
        <dbReference type="Pfam" id="PF00291"/>
    </source>
</evidence>
<feature type="domain" description="Tryptophan synthase beta chain-like PALP" evidence="4">
    <location>
        <begin position="11"/>
        <end position="313"/>
    </location>
</feature>
<dbReference type="Pfam" id="PF00291">
    <property type="entry name" value="PALP"/>
    <property type="match status" value="1"/>
</dbReference>
<dbReference type="PANTHER" id="PTHR43780">
    <property type="entry name" value="1-AMINOCYCLOPROPANE-1-CARBOXYLATE DEAMINASE-RELATED"/>
    <property type="match status" value="1"/>
</dbReference>
<dbReference type="SUPFAM" id="SSF53686">
    <property type="entry name" value="Tryptophan synthase beta subunit-like PLP-dependent enzymes"/>
    <property type="match status" value="1"/>
</dbReference>
<dbReference type="InterPro" id="IPR036052">
    <property type="entry name" value="TrpB-like_PALP_sf"/>
</dbReference>
<keyword evidence="5" id="KW-0456">Lyase</keyword>
<evidence type="ECO:0000256" key="3">
    <source>
        <dbReference type="ARBA" id="ARBA00022898"/>
    </source>
</evidence>
<keyword evidence="3" id="KW-0663">Pyridoxal phosphate</keyword>
<evidence type="ECO:0000256" key="2">
    <source>
        <dbReference type="ARBA" id="ARBA00008639"/>
    </source>
</evidence>
<dbReference type="AlphaFoldDB" id="A0A644Z946"/>
<protein>
    <submittedName>
        <fullName evidence="5">L-cysteate sulfo-lyase</fullName>
        <ecNumber evidence="5">4.4.1.25</ecNumber>
    </submittedName>
</protein>
<proteinExistence type="inferred from homology"/>
<organism evidence="5">
    <name type="scientific">bioreactor metagenome</name>
    <dbReference type="NCBI Taxonomy" id="1076179"/>
    <lineage>
        <taxon>unclassified sequences</taxon>
        <taxon>metagenomes</taxon>
        <taxon>ecological metagenomes</taxon>
    </lineage>
</organism>
<comment type="caution">
    <text evidence="5">The sequence shown here is derived from an EMBL/GenBank/DDBJ whole genome shotgun (WGS) entry which is preliminary data.</text>
</comment>
<comment type="similarity">
    <text evidence="2">Belongs to the ACC deaminase/D-cysteine desulfhydrase family.</text>
</comment>
<name>A0A644Z946_9ZZZZ</name>
<comment type="cofactor">
    <cofactor evidence="1">
        <name>pyridoxal 5'-phosphate</name>
        <dbReference type="ChEBI" id="CHEBI:597326"/>
    </cofactor>
</comment>
<evidence type="ECO:0000313" key="5">
    <source>
        <dbReference type="EMBL" id="MPM37177.1"/>
    </source>
</evidence>
<gene>
    <name evidence="5" type="primary">cuyA_4</name>
    <name evidence="5" type="ORF">SDC9_83783</name>
</gene>
<sequence>MPFENFNRVHLHPFPTPLHEIPRFGQSIDVPNLYIKRDDHMLLGLGGNKIRNLEYWLGEAVQQHADIVIAAGGLQSNQCRLTAAACAKLGLPCVLVHNDNPPDLLEGNMLLNHLLGARSIFIGKKSEEERATKTKLIEEQLRNEGHNPYVIGEPGLGALGYAQAAEELILQSQQMGISLDHIVIVGAMCITSTGLLYGISLQNTPVQVHVISVEYPLQTMLTKTAEVWQAIIKRTHWEPGKQYRDFAQFHDMCLGQGYGIPSRAAIETIKLLAQTEGIFIEQVYSAKTFLGLIELRKQGIIQKEDKVCIFHTGGYGALFTQGPILVE</sequence>
<dbReference type="PANTHER" id="PTHR43780:SF2">
    <property type="entry name" value="1-AMINOCYCLOPROPANE-1-CARBOXYLATE DEAMINASE-RELATED"/>
    <property type="match status" value="1"/>
</dbReference>
<dbReference type="InterPro" id="IPR001926">
    <property type="entry name" value="TrpB-like_PALP"/>
</dbReference>
<dbReference type="Gene3D" id="3.40.50.1100">
    <property type="match status" value="2"/>
</dbReference>
<evidence type="ECO:0000256" key="1">
    <source>
        <dbReference type="ARBA" id="ARBA00001933"/>
    </source>
</evidence>
<reference evidence="5" key="1">
    <citation type="submission" date="2019-08" db="EMBL/GenBank/DDBJ databases">
        <authorList>
            <person name="Kucharzyk K."/>
            <person name="Murdoch R.W."/>
            <person name="Higgins S."/>
            <person name="Loffler F."/>
        </authorList>
    </citation>
    <scope>NUCLEOTIDE SEQUENCE</scope>
</reference>
<dbReference type="EC" id="4.4.1.25" evidence="5"/>